<dbReference type="AlphaFoldDB" id="A0AAN9B421"/>
<dbReference type="Pfam" id="PF12796">
    <property type="entry name" value="Ank_2"/>
    <property type="match status" value="2"/>
</dbReference>
<organism evidence="4 5">
    <name type="scientific">Littorina saxatilis</name>
    <dbReference type="NCBI Taxonomy" id="31220"/>
    <lineage>
        <taxon>Eukaryota</taxon>
        <taxon>Metazoa</taxon>
        <taxon>Spiralia</taxon>
        <taxon>Lophotrochozoa</taxon>
        <taxon>Mollusca</taxon>
        <taxon>Gastropoda</taxon>
        <taxon>Caenogastropoda</taxon>
        <taxon>Littorinimorpha</taxon>
        <taxon>Littorinoidea</taxon>
        <taxon>Littorinidae</taxon>
        <taxon>Littorina</taxon>
    </lineage>
</organism>
<sequence length="263" mass="28779">MGSKEQDLHLAVRNGDKASVEKLLSSGTNINCFFYGWTPLQLAIDIGNQELAITLVEAGSNINFHDKNHKSPFEEAVLKTQAKVVEALLQKGVSGDIFLVKGETPLTYAVEKESLDLLKVLVQGRVDINKCNSKGRSALYLAAKNGDDDLVKALIAAMADINYTCREEGGYTPLIVAAANEHKSVTSLLAKQPGCELNYQDGDGWTALWHAYSNARDDICAVLLRAGASKNVPNGEERTVVQDATENEDEIMLEVFQKYNLMM</sequence>
<dbReference type="PROSITE" id="PS50297">
    <property type="entry name" value="ANK_REP_REGION"/>
    <property type="match status" value="4"/>
</dbReference>
<dbReference type="GO" id="GO:0004540">
    <property type="term" value="F:RNA nuclease activity"/>
    <property type="evidence" value="ECO:0007669"/>
    <property type="project" value="TreeGrafter"/>
</dbReference>
<keyword evidence="2 3" id="KW-0040">ANK repeat</keyword>
<evidence type="ECO:0000256" key="2">
    <source>
        <dbReference type="ARBA" id="ARBA00023043"/>
    </source>
</evidence>
<dbReference type="SUPFAM" id="SSF48403">
    <property type="entry name" value="Ankyrin repeat"/>
    <property type="match status" value="1"/>
</dbReference>
<protein>
    <submittedName>
        <fullName evidence="4">Uncharacterized protein</fullName>
    </submittedName>
</protein>
<evidence type="ECO:0000313" key="5">
    <source>
        <dbReference type="Proteomes" id="UP001374579"/>
    </source>
</evidence>
<accession>A0AAN9B421</accession>
<dbReference type="PROSITE" id="PS50088">
    <property type="entry name" value="ANK_REPEAT"/>
    <property type="match status" value="4"/>
</dbReference>
<keyword evidence="5" id="KW-1185">Reference proteome</keyword>
<feature type="repeat" description="ANK" evidence="3">
    <location>
        <begin position="134"/>
        <end position="166"/>
    </location>
</feature>
<gene>
    <name evidence="4" type="ORF">V1264_004142</name>
</gene>
<keyword evidence="1" id="KW-0677">Repeat</keyword>
<evidence type="ECO:0000313" key="4">
    <source>
        <dbReference type="EMBL" id="KAK7097120.1"/>
    </source>
</evidence>
<name>A0AAN9B421_9CAEN</name>
<dbReference type="InterPro" id="IPR002110">
    <property type="entry name" value="Ankyrin_rpt"/>
</dbReference>
<feature type="repeat" description="ANK" evidence="3">
    <location>
        <begin position="3"/>
        <end position="31"/>
    </location>
</feature>
<comment type="caution">
    <text evidence="4">The sequence shown here is derived from an EMBL/GenBank/DDBJ whole genome shotgun (WGS) entry which is preliminary data.</text>
</comment>
<dbReference type="PANTHER" id="PTHR24141">
    <property type="entry name" value="2-5A-DEPENDENT RIBONUCLEASE"/>
    <property type="match status" value="1"/>
</dbReference>
<dbReference type="Gene3D" id="1.25.40.20">
    <property type="entry name" value="Ankyrin repeat-containing domain"/>
    <property type="match status" value="1"/>
</dbReference>
<evidence type="ECO:0000256" key="1">
    <source>
        <dbReference type="ARBA" id="ARBA00022737"/>
    </source>
</evidence>
<reference evidence="4 5" key="1">
    <citation type="submission" date="2024-02" db="EMBL/GenBank/DDBJ databases">
        <title>Chromosome-scale genome assembly of the rough periwinkle Littorina saxatilis.</title>
        <authorList>
            <person name="De Jode A."/>
            <person name="Faria R."/>
            <person name="Formenti G."/>
            <person name="Sims Y."/>
            <person name="Smith T.P."/>
            <person name="Tracey A."/>
            <person name="Wood J.M.D."/>
            <person name="Zagrodzka Z.B."/>
            <person name="Johannesson K."/>
            <person name="Butlin R.K."/>
            <person name="Leder E.H."/>
        </authorList>
    </citation>
    <scope>NUCLEOTIDE SEQUENCE [LARGE SCALE GENOMIC DNA]</scope>
    <source>
        <strain evidence="4">Snail1</strain>
        <tissue evidence="4">Muscle</tissue>
    </source>
</reference>
<dbReference type="Pfam" id="PF00023">
    <property type="entry name" value="Ank"/>
    <property type="match status" value="1"/>
</dbReference>
<dbReference type="PANTHER" id="PTHR24141:SF1">
    <property type="entry name" value="2-5A-DEPENDENT RIBONUCLEASE"/>
    <property type="match status" value="1"/>
</dbReference>
<dbReference type="EMBL" id="JBAMIC010000013">
    <property type="protein sequence ID" value="KAK7097120.1"/>
    <property type="molecule type" value="Genomic_DNA"/>
</dbReference>
<dbReference type="Proteomes" id="UP001374579">
    <property type="component" value="Unassembled WGS sequence"/>
</dbReference>
<feature type="repeat" description="ANK" evidence="3">
    <location>
        <begin position="35"/>
        <end position="67"/>
    </location>
</feature>
<dbReference type="InterPro" id="IPR036770">
    <property type="entry name" value="Ankyrin_rpt-contain_sf"/>
</dbReference>
<evidence type="ECO:0000256" key="3">
    <source>
        <dbReference type="PROSITE-ProRule" id="PRU00023"/>
    </source>
</evidence>
<dbReference type="GO" id="GO:0006396">
    <property type="term" value="P:RNA processing"/>
    <property type="evidence" value="ECO:0007669"/>
    <property type="project" value="TreeGrafter"/>
</dbReference>
<proteinExistence type="predicted"/>
<feature type="repeat" description="ANK" evidence="3">
    <location>
        <begin position="101"/>
        <end position="133"/>
    </location>
</feature>
<dbReference type="SMART" id="SM00248">
    <property type="entry name" value="ANK"/>
    <property type="match status" value="7"/>
</dbReference>
<dbReference type="GO" id="GO:0003723">
    <property type="term" value="F:RNA binding"/>
    <property type="evidence" value="ECO:0007669"/>
    <property type="project" value="TreeGrafter"/>
</dbReference>